<feature type="non-terminal residue" evidence="1">
    <location>
        <position position="1"/>
    </location>
</feature>
<feature type="non-terminal residue" evidence="1">
    <location>
        <position position="268"/>
    </location>
</feature>
<name>A0A382XRC2_9ZZZZ</name>
<dbReference type="AlphaFoldDB" id="A0A382XRC2"/>
<dbReference type="EMBL" id="UINC01169456">
    <property type="protein sequence ID" value="SVD73001.1"/>
    <property type="molecule type" value="Genomic_DNA"/>
</dbReference>
<proteinExistence type="predicted"/>
<evidence type="ECO:0000313" key="1">
    <source>
        <dbReference type="EMBL" id="SVD73001.1"/>
    </source>
</evidence>
<gene>
    <name evidence="1" type="ORF">METZ01_LOCUS425855</name>
</gene>
<accession>A0A382XRC2</accession>
<organism evidence="1">
    <name type="scientific">marine metagenome</name>
    <dbReference type="NCBI Taxonomy" id="408172"/>
    <lineage>
        <taxon>unclassified sequences</taxon>
        <taxon>metagenomes</taxon>
        <taxon>ecological metagenomes</taxon>
    </lineage>
</organism>
<reference evidence="1" key="1">
    <citation type="submission" date="2018-05" db="EMBL/GenBank/DDBJ databases">
        <authorList>
            <person name="Lanie J.A."/>
            <person name="Ng W.-L."/>
            <person name="Kazmierczak K.M."/>
            <person name="Andrzejewski T.M."/>
            <person name="Davidsen T.M."/>
            <person name="Wayne K.J."/>
            <person name="Tettelin H."/>
            <person name="Glass J.I."/>
            <person name="Rusch D."/>
            <person name="Podicherti R."/>
            <person name="Tsui H.-C.T."/>
            <person name="Winkler M.E."/>
        </authorList>
    </citation>
    <scope>NUCLEOTIDE SEQUENCE</scope>
</reference>
<sequence length="268" mass="28704">KLGTVDEITGMYKMTPSQVIATIIGAMDDELDDRRPNFSAAAEAGAVIVLVGISDLTKNLANLKSIIDAFNVFFGGQGVKDKNGKTVPTTGVAGGMAKLGGLVSAALLQVENPDENNVTLKVNNVCKVRGTEEDKKRLMRSTPPIPYMLEGVFEVGDFVVGPRVKFGARCQGYVAEVKSTEVGDDIVTEGIAEGAYQTQELVITGLTNLDAIGWRSLSSGAKLQKVASTLKYNTFVDQNTGRAKTTGPFNDFEYLPNLPQKNEYSVTN</sequence>
<protein>
    <submittedName>
        <fullName evidence="1">Uncharacterized protein</fullName>
    </submittedName>
</protein>